<evidence type="ECO:0000313" key="1">
    <source>
        <dbReference type="EMBL" id="PKC73801.1"/>
    </source>
</evidence>
<protein>
    <submittedName>
        <fullName evidence="1">Uncharacterized protein</fullName>
    </submittedName>
</protein>
<accession>A0A2N0SE24</accession>
<evidence type="ECO:0000313" key="2">
    <source>
        <dbReference type="Proteomes" id="UP000232688"/>
    </source>
</evidence>
<gene>
    <name evidence="1" type="ORF">RhiirA1_450704</name>
</gene>
<proteinExistence type="predicted"/>
<reference evidence="1 2" key="2">
    <citation type="submission" date="2017-10" db="EMBL/GenBank/DDBJ databases">
        <title>Genome analyses suggest a sexual origin of heterokaryosis in a supposedly ancient asexual fungus.</title>
        <authorList>
            <person name="Corradi N."/>
            <person name="Sedzielewska K."/>
            <person name="Noel J."/>
            <person name="Charron P."/>
            <person name="Farinelli L."/>
            <person name="Marton T."/>
            <person name="Kruger M."/>
            <person name="Pelin A."/>
            <person name="Brachmann A."/>
            <person name="Corradi N."/>
        </authorList>
    </citation>
    <scope>NUCLEOTIDE SEQUENCE [LARGE SCALE GENOMIC DNA]</scope>
    <source>
        <strain evidence="1 2">A1</strain>
    </source>
</reference>
<comment type="caution">
    <text evidence="1">The sequence shown here is derived from an EMBL/GenBank/DDBJ whole genome shotgun (WGS) entry which is preliminary data.</text>
</comment>
<name>A0A2N0SE24_9GLOM</name>
<sequence length="58" mass="6870">METEFSKLNCSYCNKPFTEELWCEKCDPLRIMVEILVYKRYNVSYIKEGGFAKVYSAT</sequence>
<dbReference type="AlphaFoldDB" id="A0A2N0SE24"/>
<reference evidence="1 2" key="1">
    <citation type="submission" date="2017-10" db="EMBL/GenBank/DDBJ databases">
        <title>Extensive intraspecific genome diversity in a model arbuscular mycorrhizal fungus.</title>
        <authorList>
            <person name="Chen E.C.H."/>
            <person name="Morin E."/>
            <person name="Baudet D."/>
            <person name="Noel J."/>
            <person name="Ndikumana S."/>
            <person name="Charron P."/>
            <person name="St-Onge C."/>
            <person name="Giorgi J."/>
            <person name="Grigoriev I.V."/>
            <person name="Roux C."/>
            <person name="Martin F.M."/>
            <person name="Corradi N."/>
        </authorList>
    </citation>
    <scope>NUCLEOTIDE SEQUENCE [LARGE SCALE GENOMIC DNA]</scope>
    <source>
        <strain evidence="1 2">A1</strain>
    </source>
</reference>
<dbReference type="Proteomes" id="UP000232688">
    <property type="component" value="Unassembled WGS sequence"/>
</dbReference>
<dbReference type="VEuPathDB" id="FungiDB:RhiirA1_450704"/>
<dbReference type="EMBL" id="LLXH01000074">
    <property type="protein sequence ID" value="PKC73801.1"/>
    <property type="molecule type" value="Genomic_DNA"/>
</dbReference>
<organism evidence="1 2">
    <name type="scientific">Rhizophagus irregularis</name>
    <dbReference type="NCBI Taxonomy" id="588596"/>
    <lineage>
        <taxon>Eukaryota</taxon>
        <taxon>Fungi</taxon>
        <taxon>Fungi incertae sedis</taxon>
        <taxon>Mucoromycota</taxon>
        <taxon>Glomeromycotina</taxon>
        <taxon>Glomeromycetes</taxon>
        <taxon>Glomerales</taxon>
        <taxon>Glomeraceae</taxon>
        <taxon>Rhizophagus</taxon>
    </lineage>
</organism>